<proteinExistence type="predicted"/>
<dbReference type="Proteomes" id="UP000224915">
    <property type="component" value="Unassembled WGS sequence"/>
</dbReference>
<dbReference type="Pfam" id="PF01882">
    <property type="entry name" value="DUF58"/>
    <property type="match status" value="1"/>
</dbReference>
<dbReference type="PANTHER" id="PTHR33608">
    <property type="entry name" value="BLL2464 PROTEIN"/>
    <property type="match status" value="1"/>
</dbReference>
<evidence type="ECO:0000313" key="3">
    <source>
        <dbReference type="EMBL" id="PFG19159.1"/>
    </source>
</evidence>
<evidence type="ECO:0000259" key="2">
    <source>
        <dbReference type="Pfam" id="PF01882"/>
    </source>
</evidence>
<sequence length="455" mass="47727">MSAWYTTGRGASLTLVGLAAAVLGVVLARWDLATLGALALAVVLAARALPGRTVPLAPTTTADPARTGDAAAHTDVEAPTAAAADADADRRPAPTITLGGSTGGRHVGLLRLPGPTRVRVTVAGYRPAAALLAPGEVRLSFRSVHTGVLPTFRVDYAEVASGLRERGPATLKAPPLIVQPRVLPLDELPLPGQLLGLTGEHTSRRRGEGEDLRDIATYAPGDRLRSIDWRVTARRGTTDPRLPTQLYVRRTHAMAEAVVMLVLDSRDDVSPDISSWAGGTETVPHKVTSIDVARTAVASLASAYIGQGDRVGLADLATRRRAVTPGAGPRHLARLRFALALAKPEGEPARLFRAPQITSGALVVLVSTLLDDGAASAAADWAALGHRVVVIDVLPELSMRGLTKPEMVAARVVLAERETRVSVLERSGIPVVAWRRASTSTGAAEQLRALSRVPA</sequence>
<dbReference type="PANTHER" id="PTHR33608:SF14">
    <property type="entry name" value="POSSIBLE CONSERVED SECRETED PROTEIN"/>
    <property type="match status" value="1"/>
</dbReference>
<reference evidence="3 4" key="1">
    <citation type="submission" date="2017-10" db="EMBL/GenBank/DDBJ databases">
        <title>Sequencing the genomes of 1000 actinobacteria strains.</title>
        <authorList>
            <person name="Klenk H.-P."/>
        </authorList>
    </citation>
    <scope>NUCLEOTIDE SEQUENCE [LARGE SCALE GENOMIC DNA]</scope>
    <source>
        <strain evidence="3 4">DSM 21801</strain>
    </source>
</reference>
<dbReference type="InterPro" id="IPR002881">
    <property type="entry name" value="DUF58"/>
</dbReference>
<feature type="compositionally biased region" description="Low complexity" evidence="1">
    <location>
        <begin position="70"/>
        <end position="85"/>
    </location>
</feature>
<evidence type="ECO:0000313" key="4">
    <source>
        <dbReference type="Proteomes" id="UP000224915"/>
    </source>
</evidence>
<evidence type="ECO:0000256" key="1">
    <source>
        <dbReference type="SAM" id="MobiDB-lite"/>
    </source>
</evidence>
<dbReference type="OrthoDB" id="9776116at2"/>
<comment type="caution">
    <text evidence="3">The sequence shown here is derived from an EMBL/GenBank/DDBJ whole genome shotgun (WGS) entry which is preliminary data.</text>
</comment>
<dbReference type="AlphaFoldDB" id="A0A2A9CZY7"/>
<name>A0A2A9CZY7_9MICO</name>
<protein>
    <submittedName>
        <fullName evidence="3">Uncharacterized protein (DUF58 family)</fullName>
    </submittedName>
</protein>
<accession>A0A2A9CZY7</accession>
<feature type="domain" description="DUF58" evidence="2">
    <location>
        <begin position="217"/>
        <end position="394"/>
    </location>
</feature>
<gene>
    <name evidence="3" type="ORF">ATL40_0716</name>
</gene>
<feature type="region of interest" description="Disordered" evidence="1">
    <location>
        <begin position="55"/>
        <end position="102"/>
    </location>
</feature>
<dbReference type="RefSeq" id="WP_098468328.1">
    <property type="nucleotide sequence ID" value="NZ_PDJD01000001.1"/>
</dbReference>
<organism evidence="3 4">
    <name type="scientific">Serinibacter salmoneus</name>
    <dbReference type="NCBI Taxonomy" id="556530"/>
    <lineage>
        <taxon>Bacteria</taxon>
        <taxon>Bacillati</taxon>
        <taxon>Actinomycetota</taxon>
        <taxon>Actinomycetes</taxon>
        <taxon>Micrococcales</taxon>
        <taxon>Beutenbergiaceae</taxon>
        <taxon>Serinibacter</taxon>
    </lineage>
</organism>
<dbReference type="EMBL" id="PDJD01000001">
    <property type="protein sequence ID" value="PFG19159.1"/>
    <property type="molecule type" value="Genomic_DNA"/>
</dbReference>
<keyword evidence="4" id="KW-1185">Reference proteome</keyword>